<gene>
    <name evidence="2" type="ORF">F971_00171</name>
</gene>
<protein>
    <recommendedName>
        <fullName evidence="1">YagK/YfjJ C-terminal domain-containing protein</fullName>
    </recommendedName>
</protein>
<reference evidence="2 3" key="1">
    <citation type="submission" date="2013-02" db="EMBL/GenBank/DDBJ databases">
        <title>The Genome Sequence of Acinetobacter sp. NIPH 758.</title>
        <authorList>
            <consortium name="The Broad Institute Genome Sequencing Platform"/>
            <consortium name="The Broad Institute Genome Sequencing Center for Infectious Disease"/>
            <person name="Cerqueira G."/>
            <person name="Feldgarden M."/>
            <person name="Courvalin P."/>
            <person name="Perichon B."/>
            <person name="Grillot-Courvalin C."/>
            <person name="Clermont D."/>
            <person name="Rocha E."/>
            <person name="Yoon E.-J."/>
            <person name="Nemec A."/>
            <person name="Walker B."/>
            <person name="Young S.K."/>
            <person name="Zeng Q."/>
            <person name="Gargeya S."/>
            <person name="Fitzgerald M."/>
            <person name="Haas B."/>
            <person name="Abouelleil A."/>
            <person name="Alvarado L."/>
            <person name="Arachchi H.M."/>
            <person name="Berlin A.M."/>
            <person name="Chapman S.B."/>
            <person name="Dewar J."/>
            <person name="Goldberg J."/>
            <person name="Griggs A."/>
            <person name="Gujja S."/>
            <person name="Hansen M."/>
            <person name="Howarth C."/>
            <person name="Imamovic A."/>
            <person name="Larimer J."/>
            <person name="McCowan C."/>
            <person name="Murphy C."/>
            <person name="Neiman D."/>
            <person name="Pearson M."/>
            <person name="Priest M."/>
            <person name="Roberts A."/>
            <person name="Saif S."/>
            <person name="Shea T."/>
            <person name="Sisk P."/>
            <person name="Sykes S."/>
            <person name="Wortman J."/>
            <person name="Nusbaum C."/>
            <person name="Birren B."/>
        </authorList>
    </citation>
    <scope>NUCLEOTIDE SEQUENCE [LARGE SCALE GENOMIC DNA]</scope>
    <source>
        <strain evidence="2 3">NIPH 758</strain>
    </source>
</reference>
<dbReference type="AlphaFoldDB" id="N8WGZ6"/>
<dbReference type="Pfam" id="PF11726">
    <property type="entry name" value="YagK_YfjJ_C"/>
    <property type="match status" value="1"/>
</dbReference>
<comment type="caution">
    <text evidence="2">The sequence shown here is derived from an EMBL/GenBank/DDBJ whole genome shotgun (WGS) entry which is preliminary data.</text>
</comment>
<dbReference type="HOGENOM" id="CLU_053856_1_1_6"/>
<evidence type="ECO:0000313" key="3">
    <source>
        <dbReference type="Proteomes" id="UP000013049"/>
    </source>
</evidence>
<accession>N8WGZ6</accession>
<dbReference type="InterPro" id="IPR057271">
    <property type="entry name" value="YagK_YfjJ_C"/>
</dbReference>
<organism evidence="2 3">
    <name type="scientific">Acinetobacter vivianii</name>
    <dbReference type="NCBI Taxonomy" id="1776742"/>
    <lineage>
        <taxon>Bacteria</taxon>
        <taxon>Pseudomonadati</taxon>
        <taxon>Pseudomonadota</taxon>
        <taxon>Gammaproteobacteria</taxon>
        <taxon>Moraxellales</taxon>
        <taxon>Moraxellaceae</taxon>
        <taxon>Acinetobacter</taxon>
    </lineage>
</organism>
<evidence type="ECO:0000313" key="2">
    <source>
        <dbReference type="EMBL" id="ENU94274.1"/>
    </source>
</evidence>
<name>N8WGZ6_9GAMM</name>
<dbReference type="Proteomes" id="UP000013049">
    <property type="component" value="Unassembled WGS sequence"/>
</dbReference>
<dbReference type="EMBL" id="APPC01000001">
    <property type="protein sequence ID" value="ENU94274.1"/>
    <property type="molecule type" value="Genomic_DNA"/>
</dbReference>
<feature type="domain" description="YagK/YfjJ C-terminal" evidence="1">
    <location>
        <begin position="134"/>
        <end position="295"/>
    </location>
</feature>
<evidence type="ECO:0000259" key="1">
    <source>
        <dbReference type="Pfam" id="PF11726"/>
    </source>
</evidence>
<dbReference type="eggNOG" id="ENOG5033357">
    <property type="taxonomic scope" value="Bacteria"/>
</dbReference>
<proteinExistence type="predicted"/>
<sequence>MTNEIVSVMAIEQLQQDVARIHDHVTCAKWKKTELLRDCVLRCCELIPAFLELKALGLQLQFPVSNFRKVLPVIHSLCQLHQLSPSEVHSSPYWFDVIKVLYIGQWEWELDRKAFYAQEFNNRLSMEAYLKEALQRYCKSLIVRVDLKYEQAVRDSISIAEIHLHLSKLLKRISDRDTCFKDLIGYAWALEQGGKCGGYHVHLLLIYNGNKHQNGWYFADQVSQLWRKITGAKGCHFNLHDKEYRKSFIANGVDGLDKLVRGDESKLQNVLRIGRYLTDPTKYDQRLRIKKKRMKTFDHGQRRLSNELC</sequence>
<dbReference type="RefSeq" id="WP_004770434.1">
    <property type="nucleotide sequence ID" value="NZ_KB849356.1"/>
</dbReference>
<dbReference type="PATRIC" id="fig|1217712.3.peg.166"/>